<accession>A0A8S0SVL1</accession>
<name>A0A8S0SVL1_OLEEU</name>
<evidence type="ECO:0000256" key="3">
    <source>
        <dbReference type="ARBA" id="ARBA00023015"/>
    </source>
</evidence>
<comment type="caution">
    <text evidence="8">The sequence shown here is derived from an EMBL/GenBank/DDBJ whole genome shotgun (WGS) entry which is preliminary data.</text>
</comment>
<keyword evidence="3" id="KW-0805">Transcription regulation</keyword>
<dbReference type="EMBL" id="CACTIH010005507">
    <property type="protein sequence ID" value="CAA2995765.1"/>
    <property type="molecule type" value="Genomic_DNA"/>
</dbReference>
<keyword evidence="4" id="KW-0238">DNA-binding</keyword>
<evidence type="ECO:0000313" key="8">
    <source>
        <dbReference type="EMBL" id="CAA2995765.1"/>
    </source>
</evidence>
<keyword evidence="9" id="KW-1185">Reference proteome</keyword>
<dbReference type="GO" id="GO:0003677">
    <property type="term" value="F:DNA binding"/>
    <property type="evidence" value="ECO:0007669"/>
    <property type="project" value="UniProtKB-KW"/>
</dbReference>
<keyword evidence="6" id="KW-0539">Nucleus</keyword>
<reference evidence="8 9" key="1">
    <citation type="submission" date="2019-12" db="EMBL/GenBank/DDBJ databases">
        <authorList>
            <person name="Alioto T."/>
            <person name="Alioto T."/>
            <person name="Gomez Garrido J."/>
        </authorList>
    </citation>
    <scope>NUCLEOTIDE SEQUENCE [LARGE SCALE GENOMIC DNA]</scope>
</reference>
<evidence type="ECO:0000256" key="7">
    <source>
        <dbReference type="SAM" id="MobiDB-lite"/>
    </source>
</evidence>
<protein>
    <submittedName>
        <fullName evidence="8">Transcription factor GAMYB-like</fullName>
    </submittedName>
</protein>
<evidence type="ECO:0000256" key="6">
    <source>
        <dbReference type="ARBA" id="ARBA00023242"/>
    </source>
</evidence>
<evidence type="ECO:0000256" key="1">
    <source>
        <dbReference type="ARBA" id="ARBA00004123"/>
    </source>
</evidence>
<dbReference type="PANTHER" id="PTHR47995">
    <property type="entry name" value="TRANSCRIPTION FACTOR MYB33-RELATED"/>
    <property type="match status" value="1"/>
</dbReference>
<comment type="subcellular location">
    <subcellularLocation>
        <location evidence="1">Nucleus</location>
    </subcellularLocation>
</comment>
<dbReference type="Gramene" id="OE9A063026T1">
    <property type="protein sequence ID" value="OE9A063026C1"/>
    <property type="gene ID" value="OE9A063026"/>
</dbReference>
<organism evidence="8 9">
    <name type="scientific">Olea europaea subsp. europaea</name>
    <dbReference type="NCBI Taxonomy" id="158383"/>
    <lineage>
        <taxon>Eukaryota</taxon>
        <taxon>Viridiplantae</taxon>
        <taxon>Streptophyta</taxon>
        <taxon>Embryophyta</taxon>
        <taxon>Tracheophyta</taxon>
        <taxon>Spermatophyta</taxon>
        <taxon>Magnoliopsida</taxon>
        <taxon>eudicotyledons</taxon>
        <taxon>Gunneridae</taxon>
        <taxon>Pentapetalae</taxon>
        <taxon>asterids</taxon>
        <taxon>lamiids</taxon>
        <taxon>Lamiales</taxon>
        <taxon>Oleaceae</taxon>
        <taxon>Oleeae</taxon>
        <taxon>Olea</taxon>
    </lineage>
</organism>
<dbReference type="AlphaFoldDB" id="A0A8S0SVL1"/>
<evidence type="ECO:0000313" key="9">
    <source>
        <dbReference type="Proteomes" id="UP000594638"/>
    </source>
</evidence>
<proteinExistence type="predicted"/>
<dbReference type="GO" id="GO:0005634">
    <property type="term" value="C:nucleus"/>
    <property type="evidence" value="ECO:0007669"/>
    <property type="project" value="UniProtKB-SubCell"/>
</dbReference>
<sequence length="77" mass="8071">MSSESEEKMISKDSVDLTCIEEDTSGGNVGGNGPLKKGPWTSAKDAILIEYITKHGEGTGMQSGSTRGWPGVEKVVA</sequence>
<dbReference type="Gene3D" id="1.10.10.60">
    <property type="entry name" value="Homeodomain-like"/>
    <property type="match status" value="1"/>
</dbReference>
<keyword evidence="5" id="KW-0804">Transcription</keyword>
<evidence type="ECO:0000256" key="5">
    <source>
        <dbReference type="ARBA" id="ARBA00023163"/>
    </source>
</evidence>
<feature type="region of interest" description="Disordered" evidence="7">
    <location>
        <begin position="57"/>
        <end position="77"/>
    </location>
</feature>
<keyword evidence="2" id="KW-0677">Repeat</keyword>
<dbReference type="Proteomes" id="UP000594638">
    <property type="component" value="Unassembled WGS sequence"/>
</dbReference>
<dbReference type="PANTHER" id="PTHR47995:SF18">
    <property type="entry name" value="TRANSCRIPTION FACTOR MYB65"/>
    <property type="match status" value="1"/>
</dbReference>
<evidence type="ECO:0000256" key="4">
    <source>
        <dbReference type="ARBA" id="ARBA00023125"/>
    </source>
</evidence>
<gene>
    <name evidence="8" type="ORF">OLEA9_A063026</name>
</gene>
<evidence type="ECO:0000256" key="2">
    <source>
        <dbReference type="ARBA" id="ARBA00022737"/>
    </source>
</evidence>